<evidence type="ECO:0000259" key="2">
    <source>
        <dbReference type="SMART" id="SM00331"/>
    </source>
</evidence>
<proteinExistence type="predicted"/>
<reference evidence="3 4" key="1">
    <citation type="submission" date="2016-08" db="EMBL/GenBank/DDBJ databases">
        <title>A new outlook on sporulation: Clostridium algidixylanolyticum.</title>
        <authorList>
            <person name="Poppleton D.I."/>
            <person name="Gribaldo S."/>
        </authorList>
    </citation>
    <scope>NUCLEOTIDE SEQUENCE [LARGE SCALE GENOMIC DNA]</scope>
    <source>
        <strain evidence="3 4">SPL73</strain>
    </source>
</reference>
<protein>
    <submittedName>
        <fullName evidence="3">Serine/threonine protein phosphatase</fullName>
    </submittedName>
</protein>
<evidence type="ECO:0000313" key="4">
    <source>
        <dbReference type="Proteomes" id="UP000284277"/>
    </source>
</evidence>
<dbReference type="Proteomes" id="UP000284277">
    <property type="component" value="Unassembled WGS sequence"/>
</dbReference>
<dbReference type="AlphaFoldDB" id="A0A419T222"/>
<dbReference type="PANTHER" id="PTHR43156:SF2">
    <property type="entry name" value="STAGE II SPORULATION PROTEIN E"/>
    <property type="match status" value="1"/>
</dbReference>
<dbReference type="InterPro" id="IPR001932">
    <property type="entry name" value="PPM-type_phosphatase-like_dom"/>
</dbReference>
<gene>
    <name evidence="3" type="ORF">BET01_20010</name>
</gene>
<evidence type="ECO:0000256" key="1">
    <source>
        <dbReference type="ARBA" id="ARBA00022801"/>
    </source>
</evidence>
<comment type="caution">
    <text evidence="3">The sequence shown here is derived from an EMBL/GenBank/DDBJ whole genome shotgun (WGS) entry which is preliminary data.</text>
</comment>
<keyword evidence="4" id="KW-1185">Reference proteome</keyword>
<name>A0A419T222_9FIRM</name>
<sequence>MGITVDAAYKSLNKFNEVLCGDKVEFLQTDESNLMILADGMGSGVKANILATMTSKILGTMFLNGATLEECVETIVETLPVCQVRQVAYSTFSILQVFNSGEAYLVEFDNPSCIFIRDGSLVPIPQNTRIIRDKTINEYRFRVKKGDALILLSDGTIHAGVGQLLNFGWLWEDVASYAVKQYRLTISAIRLASALTTACDELYQYRPGDDTTVAVMRIIDRKPVHLMTGPPKSKRDDVSMVSEFLSGDDTTKRIVCGGTSANIVSREIGKKLSVSLHYYDPDIPPIATLDGVELVTEGVLTLNRVLKLLKQFVKNQSVTEEYFKELDKPNGGSLVAKMLIEDCTELNLYVGMAINSAYQNPGLPFDLGIRQNLVDQLKHAVEEMGKKVTITYY</sequence>
<dbReference type="Pfam" id="PF07228">
    <property type="entry name" value="SpoIIE"/>
    <property type="match status" value="1"/>
</dbReference>
<dbReference type="PANTHER" id="PTHR43156">
    <property type="entry name" value="STAGE II SPORULATION PROTEIN E-RELATED"/>
    <property type="match status" value="1"/>
</dbReference>
<dbReference type="GO" id="GO:0016791">
    <property type="term" value="F:phosphatase activity"/>
    <property type="evidence" value="ECO:0007669"/>
    <property type="project" value="TreeGrafter"/>
</dbReference>
<dbReference type="Gene3D" id="3.60.40.10">
    <property type="entry name" value="PPM-type phosphatase domain"/>
    <property type="match status" value="1"/>
</dbReference>
<keyword evidence="1" id="KW-0378">Hydrolase</keyword>
<dbReference type="SUPFAM" id="SSF81606">
    <property type="entry name" value="PP2C-like"/>
    <property type="match status" value="1"/>
</dbReference>
<dbReference type="OrthoDB" id="1090916at2"/>
<dbReference type="SMART" id="SM00331">
    <property type="entry name" value="PP2C_SIG"/>
    <property type="match status" value="1"/>
</dbReference>
<evidence type="ECO:0000313" key="3">
    <source>
        <dbReference type="EMBL" id="RKD31614.1"/>
    </source>
</evidence>
<dbReference type="EMBL" id="MCIA01000017">
    <property type="protein sequence ID" value="RKD31614.1"/>
    <property type="molecule type" value="Genomic_DNA"/>
</dbReference>
<organism evidence="3 4">
    <name type="scientific">Lacrimispora algidixylanolytica</name>
    <dbReference type="NCBI Taxonomy" id="94868"/>
    <lineage>
        <taxon>Bacteria</taxon>
        <taxon>Bacillati</taxon>
        <taxon>Bacillota</taxon>
        <taxon>Clostridia</taxon>
        <taxon>Lachnospirales</taxon>
        <taxon>Lachnospiraceae</taxon>
        <taxon>Lacrimispora</taxon>
    </lineage>
</organism>
<dbReference type="InterPro" id="IPR052016">
    <property type="entry name" value="Bact_Sigma-Reg"/>
</dbReference>
<feature type="domain" description="PPM-type phosphatase" evidence="2">
    <location>
        <begin position="1"/>
        <end position="218"/>
    </location>
</feature>
<dbReference type="InterPro" id="IPR036457">
    <property type="entry name" value="PPM-type-like_dom_sf"/>
</dbReference>
<dbReference type="RefSeq" id="WP_120196979.1">
    <property type="nucleotide sequence ID" value="NZ_MCIA01000017.1"/>
</dbReference>
<accession>A0A419T222</accession>